<dbReference type="Proteomes" id="UP000028547">
    <property type="component" value="Unassembled WGS sequence"/>
</dbReference>
<reference evidence="1 2" key="1">
    <citation type="submission" date="2014-07" db="EMBL/GenBank/DDBJ databases">
        <title>Draft Genome Sequence of Gephyronic Acid Producer, Cystobacter violaceus Strain Cb vi76.</title>
        <authorList>
            <person name="Stevens D.C."/>
            <person name="Young J."/>
            <person name="Carmichael R."/>
            <person name="Tan J."/>
            <person name="Taylor R.E."/>
        </authorList>
    </citation>
    <scope>NUCLEOTIDE SEQUENCE [LARGE SCALE GENOMIC DNA]</scope>
    <source>
        <strain evidence="1 2">Cb vi76</strain>
    </source>
</reference>
<dbReference type="AlphaFoldDB" id="A0A084SX65"/>
<evidence type="ECO:0008006" key="3">
    <source>
        <dbReference type="Google" id="ProtNLM"/>
    </source>
</evidence>
<organism evidence="1 2">
    <name type="scientific">Archangium violaceum Cb vi76</name>
    <dbReference type="NCBI Taxonomy" id="1406225"/>
    <lineage>
        <taxon>Bacteria</taxon>
        <taxon>Pseudomonadati</taxon>
        <taxon>Myxococcota</taxon>
        <taxon>Myxococcia</taxon>
        <taxon>Myxococcales</taxon>
        <taxon>Cystobacterineae</taxon>
        <taxon>Archangiaceae</taxon>
        <taxon>Archangium</taxon>
    </lineage>
</organism>
<proteinExistence type="predicted"/>
<accession>A0A084SX65</accession>
<dbReference type="InterPro" id="IPR021848">
    <property type="entry name" value="HODM_asu-like"/>
</dbReference>
<evidence type="ECO:0000313" key="1">
    <source>
        <dbReference type="EMBL" id="KFA93050.1"/>
    </source>
</evidence>
<dbReference type="EMBL" id="JPMI01000074">
    <property type="protein sequence ID" value="KFA93050.1"/>
    <property type="molecule type" value="Genomic_DNA"/>
</dbReference>
<comment type="caution">
    <text evidence="1">The sequence shown here is derived from an EMBL/GenBank/DDBJ whole genome shotgun (WGS) entry which is preliminary data.</text>
</comment>
<dbReference type="RefSeq" id="WP_043393458.1">
    <property type="nucleotide sequence ID" value="NZ_JPMI01000074.1"/>
</dbReference>
<gene>
    <name evidence="1" type="ORF">Q664_11540</name>
</gene>
<name>A0A084SX65_9BACT</name>
<sequence>MLPYFPFEQDSYAMTLGVRALRPGESLIEVDEPHYARELALKQAHLSANLRARFQALPGTEPQQWETVTELLPLMARQLPQYFALEVEGGRWHWRNLLLGTETRFVPGDASSLPLAPLDWLGRQVQEDLLLMDGTREGLPMMAGQLCFPSMWSLDEKMGRSLLDIHAPVPGFGEKLGTATTRLMEGLKPGRTVTRCNWAITVTDRMDLEPWSFPEWRHLFEGITAANAGERCFLRLERQTLSLMPRTGAILFTIHTYQAPVATEVEDPARRRRLANVLRTVPADTSTYKRLTPFLAPLLAWLDAEPVPRAVNS</sequence>
<dbReference type="Pfam" id="PF11927">
    <property type="entry name" value="HODM_asu-like"/>
    <property type="match status" value="1"/>
</dbReference>
<evidence type="ECO:0000313" key="2">
    <source>
        <dbReference type="Proteomes" id="UP000028547"/>
    </source>
</evidence>
<protein>
    <recommendedName>
        <fullName evidence="3">DUF3445 domain-containing protein</fullName>
    </recommendedName>
</protein>